<proteinExistence type="predicted"/>
<sequence length="119" mass="13279">MRHARACLSGRAVPFVLPPSLGPHIHPTFDACQPPMLPRDFEEEPCRRKLANQAGVHLAVDMYWSGSEALATAVQKVVVNAFNYSRDDEQLRSARTLPRFQTLRQLTVEGDPQRGEVGV</sequence>
<name>A0ABN9RCD8_9DINO</name>
<accession>A0ABN9RCD8</accession>
<gene>
    <name evidence="1" type="ORF">PCOR1329_LOCUS18892</name>
</gene>
<evidence type="ECO:0000313" key="2">
    <source>
        <dbReference type="Proteomes" id="UP001189429"/>
    </source>
</evidence>
<organism evidence="1 2">
    <name type="scientific">Prorocentrum cordatum</name>
    <dbReference type="NCBI Taxonomy" id="2364126"/>
    <lineage>
        <taxon>Eukaryota</taxon>
        <taxon>Sar</taxon>
        <taxon>Alveolata</taxon>
        <taxon>Dinophyceae</taxon>
        <taxon>Prorocentrales</taxon>
        <taxon>Prorocentraceae</taxon>
        <taxon>Prorocentrum</taxon>
    </lineage>
</organism>
<reference evidence="1" key="1">
    <citation type="submission" date="2023-10" db="EMBL/GenBank/DDBJ databases">
        <authorList>
            <person name="Chen Y."/>
            <person name="Shah S."/>
            <person name="Dougan E. K."/>
            <person name="Thang M."/>
            <person name="Chan C."/>
        </authorList>
    </citation>
    <scope>NUCLEOTIDE SEQUENCE [LARGE SCALE GENOMIC DNA]</scope>
</reference>
<evidence type="ECO:0000313" key="1">
    <source>
        <dbReference type="EMBL" id="CAK0815691.1"/>
    </source>
</evidence>
<keyword evidence="2" id="KW-1185">Reference proteome</keyword>
<protein>
    <submittedName>
        <fullName evidence="1">Uncharacterized protein</fullName>
    </submittedName>
</protein>
<comment type="caution">
    <text evidence="1">The sequence shown here is derived from an EMBL/GenBank/DDBJ whole genome shotgun (WGS) entry which is preliminary data.</text>
</comment>
<dbReference type="EMBL" id="CAUYUJ010005980">
    <property type="protein sequence ID" value="CAK0815691.1"/>
    <property type="molecule type" value="Genomic_DNA"/>
</dbReference>
<dbReference type="Proteomes" id="UP001189429">
    <property type="component" value="Unassembled WGS sequence"/>
</dbReference>